<keyword evidence="5" id="KW-0547">Nucleotide-binding</keyword>
<name>A0ABV7Q0F4_9ACTN</name>
<evidence type="ECO:0000256" key="9">
    <source>
        <dbReference type="SAM" id="Phobius"/>
    </source>
</evidence>
<dbReference type="InterPro" id="IPR036890">
    <property type="entry name" value="HATPase_C_sf"/>
</dbReference>
<dbReference type="Pfam" id="PF07730">
    <property type="entry name" value="HisKA_3"/>
    <property type="match status" value="1"/>
</dbReference>
<feature type="transmembrane region" description="Helical" evidence="9">
    <location>
        <begin position="12"/>
        <end position="29"/>
    </location>
</feature>
<keyword evidence="4" id="KW-0808">Transferase</keyword>
<evidence type="ECO:0000256" key="6">
    <source>
        <dbReference type="ARBA" id="ARBA00022777"/>
    </source>
</evidence>
<dbReference type="EMBL" id="JBHRWO010000012">
    <property type="protein sequence ID" value="MFC3493771.1"/>
    <property type="molecule type" value="Genomic_DNA"/>
</dbReference>
<evidence type="ECO:0000256" key="5">
    <source>
        <dbReference type="ARBA" id="ARBA00022741"/>
    </source>
</evidence>
<dbReference type="SUPFAM" id="SSF55874">
    <property type="entry name" value="ATPase domain of HSP90 chaperone/DNA topoisomerase II/histidine kinase"/>
    <property type="match status" value="1"/>
</dbReference>
<dbReference type="InterPro" id="IPR050482">
    <property type="entry name" value="Sensor_HK_TwoCompSys"/>
</dbReference>
<evidence type="ECO:0000313" key="11">
    <source>
        <dbReference type="EMBL" id="MFC3493771.1"/>
    </source>
</evidence>
<dbReference type="PANTHER" id="PTHR24421">
    <property type="entry name" value="NITRATE/NITRITE SENSOR PROTEIN NARX-RELATED"/>
    <property type="match status" value="1"/>
</dbReference>
<evidence type="ECO:0000256" key="3">
    <source>
        <dbReference type="ARBA" id="ARBA00022553"/>
    </source>
</evidence>
<keyword evidence="12" id="KW-1185">Reference proteome</keyword>
<keyword evidence="8" id="KW-0902">Two-component regulatory system</keyword>
<dbReference type="Gene3D" id="1.20.5.1930">
    <property type="match status" value="1"/>
</dbReference>
<comment type="catalytic activity">
    <reaction evidence="1">
        <text>ATP + protein L-histidine = ADP + protein N-phospho-L-histidine.</text>
        <dbReference type="EC" id="2.7.13.3"/>
    </reaction>
</comment>
<dbReference type="Proteomes" id="UP001595712">
    <property type="component" value="Unassembled WGS sequence"/>
</dbReference>
<evidence type="ECO:0000256" key="2">
    <source>
        <dbReference type="ARBA" id="ARBA00012438"/>
    </source>
</evidence>
<dbReference type="RefSeq" id="WP_387976793.1">
    <property type="nucleotide sequence ID" value="NZ_JBHRWO010000012.1"/>
</dbReference>
<evidence type="ECO:0000256" key="7">
    <source>
        <dbReference type="ARBA" id="ARBA00022840"/>
    </source>
</evidence>
<evidence type="ECO:0000256" key="8">
    <source>
        <dbReference type="ARBA" id="ARBA00023012"/>
    </source>
</evidence>
<evidence type="ECO:0000256" key="4">
    <source>
        <dbReference type="ARBA" id="ARBA00022679"/>
    </source>
</evidence>
<feature type="transmembrane region" description="Helical" evidence="9">
    <location>
        <begin position="119"/>
        <end position="140"/>
    </location>
</feature>
<keyword evidence="7" id="KW-0067">ATP-binding</keyword>
<dbReference type="GO" id="GO:0016301">
    <property type="term" value="F:kinase activity"/>
    <property type="evidence" value="ECO:0007669"/>
    <property type="project" value="UniProtKB-KW"/>
</dbReference>
<dbReference type="PANTHER" id="PTHR24421:SF10">
    <property type="entry name" value="NITRATE_NITRITE SENSOR PROTEIN NARQ"/>
    <property type="match status" value="1"/>
</dbReference>
<feature type="transmembrane region" description="Helical" evidence="9">
    <location>
        <begin position="88"/>
        <end position="107"/>
    </location>
</feature>
<reference evidence="12" key="1">
    <citation type="journal article" date="2019" name="Int. J. Syst. Evol. Microbiol.">
        <title>The Global Catalogue of Microorganisms (GCM) 10K type strain sequencing project: providing services to taxonomists for standard genome sequencing and annotation.</title>
        <authorList>
            <consortium name="The Broad Institute Genomics Platform"/>
            <consortium name="The Broad Institute Genome Sequencing Center for Infectious Disease"/>
            <person name="Wu L."/>
            <person name="Ma J."/>
        </authorList>
    </citation>
    <scope>NUCLEOTIDE SEQUENCE [LARGE SCALE GENOMIC DNA]</scope>
    <source>
        <strain evidence="12">CGMCC 4.7396</strain>
    </source>
</reference>
<sequence length="371" mass="39347">MTGRRKPRPCEVTSLVGGVAVLTALSLWSREPNGPLAYAVAVLSVGTAFVQVWRPDTGAFAATVLAVLSPAATPAATVGALQTAWRGRFRTAVAVAAAGILAHLLQWRWHPNPALDFDWWAILVVVSYVALLGWGALANARRRLLISLRERAERAETEQGRRVAEARAAERRALARDMHDVLANRLSLVATYAGALEFRPDAPPEKVAMAAGVVRDGVHQALDELRQVIGLLHEGDEAGAGGPVTVADLHGLIEESRAAGQPVEVSDELSGEVLPPSIGRTVFRVLQEGLTNARKHAAGRQVEVSLSGAPGTELVVELANPIPAQGDAPIVAGSGLGLVGLTERVRLAGGRLDHDGIDGRFRLRARLPWPT</sequence>
<evidence type="ECO:0000313" key="12">
    <source>
        <dbReference type="Proteomes" id="UP001595712"/>
    </source>
</evidence>
<feature type="transmembrane region" description="Helical" evidence="9">
    <location>
        <begin position="59"/>
        <end position="81"/>
    </location>
</feature>
<evidence type="ECO:0000259" key="10">
    <source>
        <dbReference type="Pfam" id="PF07730"/>
    </source>
</evidence>
<dbReference type="EC" id="2.7.13.3" evidence="2"/>
<keyword evidence="9" id="KW-0472">Membrane</keyword>
<keyword evidence="3" id="KW-0597">Phosphoprotein</keyword>
<dbReference type="Gene3D" id="3.30.565.10">
    <property type="entry name" value="Histidine kinase-like ATPase, C-terminal domain"/>
    <property type="match status" value="1"/>
</dbReference>
<feature type="domain" description="Signal transduction histidine kinase subgroup 3 dimerisation and phosphoacceptor" evidence="10">
    <location>
        <begin position="170"/>
        <end position="236"/>
    </location>
</feature>
<evidence type="ECO:0000256" key="1">
    <source>
        <dbReference type="ARBA" id="ARBA00000085"/>
    </source>
</evidence>
<dbReference type="CDD" id="cd16917">
    <property type="entry name" value="HATPase_UhpB-NarQ-NarX-like"/>
    <property type="match status" value="1"/>
</dbReference>
<accession>A0ABV7Q0F4</accession>
<protein>
    <recommendedName>
        <fullName evidence="2">histidine kinase</fullName>
        <ecNumber evidence="2">2.7.13.3</ecNumber>
    </recommendedName>
</protein>
<dbReference type="InterPro" id="IPR011712">
    <property type="entry name" value="Sig_transdc_His_kin_sub3_dim/P"/>
</dbReference>
<comment type="caution">
    <text evidence="11">The sequence shown here is derived from an EMBL/GenBank/DDBJ whole genome shotgun (WGS) entry which is preliminary data.</text>
</comment>
<organism evidence="11 12">
    <name type="scientific">Glycomyces rhizosphaerae</name>
    <dbReference type="NCBI Taxonomy" id="2054422"/>
    <lineage>
        <taxon>Bacteria</taxon>
        <taxon>Bacillati</taxon>
        <taxon>Actinomycetota</taxon>
        <taxon>Actinomycetes</taxon>
        <taxon>Glycomycetales</taxon>
        <taxon>Glycomycetaceae</taxon>
        <taxon>Glycomyces</taxon>
    </lineage>
</organism>
<proteinExistence type="predicted"/>
<keyword evidence="9" id="KW-1133">Transmembrane helix</keyword>
<keyword evidence="9" id="KW-0812">Transmembrane</keyword>
<gene>
    <name evidence="11" type="ORF">ACFO8M_14920</name>
</gene>
<keyword evidence="6 11" id="KW-0418">Kinase</keyword>